<dbReference type="Pfam" id="PF20413">
    <property type="entry name" value="BLTP1_N"/>
    <property type="match status" value="1"/>
</dbReference>
<evidence type="ECO:0000313" key="3">
    <source>
        <dbReference type="Proteomes" id="UP000252519"/>
    </source>
</evidence>
<dbReference type="AlphaFoldDB" id="A0A368GC77"/>
<evidence type="ECO:0000313" key="2">
    <source>
        <dbReference type="EMBL" id="RCN41308.1"/>
    </source>
</evidence>
<dbReference type="EMBL" id="JOJR01000241">
    <property type="protein sequence ID" value="RCN41308.1"/>
    <property type="molecule type" value="Genomic_DNA"/>
</dbReference>
<dbReference type="PANTHER" id="PTHR31640">
    <property type="entry name" value="TRANSMEMBRANE PROTEIN KIAA1109"/>
    <property type="match status" value="1"/>
</dbReference>
<dbReference type="Proteomes" id="UP000252519">
    <property type="component" value="Unassembled WGS sequence"/>
</dbReference>
<dbReference type="GO" id="GO:0048488">
    <property type="term" value="P:synaptic vesicle endocytosis"/>
    <property type="evidence" value="ECO:0007669"/>
    <property type="project" value="TreeGrafter"/>
</dbReference>
<protein>
    <recommendedName>
        <fullName evidence="1">Bridge-like lipid transfer protein family member 1 N-terminal domain-containing protein</fullName>
    </recommendedName>
</protein>
<keyword evidence="3" id="KW-1185">Reference proteome</keyword>
<reference evidence="2 3" key="1">
    <citation type="submission" date="2014-10" db="EMBL/GenBank/DDBJ databases">
        <title>Draft genome of the hookworm Ancylostoma caninum.</title>
        <authorList>
            <person name="Mitreva M."/>
        </authorList>
    </citation>
    <scope>NUCLEOTIDE SEQUENCE [LARGE SCALE GENOMIC DNA]</scope>
    <source>
        <strain evidence="2 3">Baltimore</strain>
    </source>
</reference>
<dbReference type="STRING" id="29170.A0A368GC77"/>
<sequence>MFKDFLYANDDYSIRINDAWIVFSYWRYVPGRKVCFKSNASRLHLSLNGLQLHVYNRVQRYKEIAKLFRMEKIFGEETEVKKQLPIDNAAPSAYWDRIWSLVGVIKLDIWSGRIVVGNRLLPYMLVVSLENMNSKVRLRESAADRALLSVEGQAESVRAAFLKHPDYEGAPHKDPPRTMGDGFAILQSALLHFFYHQDILGYVTVDEQSTATQRPIWESIWRFDHNTVISYGPWAEHQRALLYSFFFPSDYQTVVPDELPKRGKRRIHIMHDVRISLLKETAVDIWFMRGDQLESVHSRCQPGSTIDVRQF</sequence>
<dbReference type="InterPro" id="IPR047104">
    <property type="entry name" value="BLTP1_N"/>
</dbReference>
<dbReference type="InterPro" id="IPR033616">
    <property type="entry name" value="BLTP1"/>
</dbReference>
<feature type="domain" description="Bridge-like lipid transfer protein family member 1 N-terminal" evidence="1">
    <location>
        <begin position="1"/>
        <end position="308"/>
    </location>
</feature>
<name>A0A368GC77_ANCCA</name>
<evidence type="ECO:0000259" key="1">
    <source>
        <dbReference type="Pfam" id="PF20413"/>
    </source>
</evidence>
<dbReference type="OrthoDB" id="10051416at2759"/>
<comment type="caution">
    <text evidence="2">The sequence shown here is derived from an EMBL/GenBank/DDBJ whole genome shotgun (WGS) entry which is preliminary data.</text>
</comment>
<organism evidence="2 3">
    <name type="scientific">Ancylostoma caninum</name>
    <name type="common">Dog hookworm</name>
    <dbReference type="NCBI Taxonomy" id="29170"/>
    <lineage>
        <taxon>Eukaryota</taxon>
        <taxon>Metazoa</taxon>
        <taxon>Ecdysozoa</taxon>
        <taxon>Nematoda</taxon>
        <taxon>Chromadorea</taxon>
        <taxon>Rhabditida</taxon>
        <taxon>Rhabditina</taxon>
        <taxon>Rhabditomorpha</taxon>
        <taxon>Strongyloidea</taxon>
        <taxon>Ancylostomatidae</taxon>
        <taxon>Ancylostomatinae</taxon>
        <taxon>Ancylostoma</taxon>
    </lineage>
</organism>
<proteinExistence type="predicted"/>
<gene>
    <name evidence="2" type="ORF">ANCCAN_12731</name>
</gene>
<accession>A0A368GC77</accession>
<dbReference type="PANTHER" id="PTHR31640:SF1">
    <property type="entry name" value="BRIDGE-LIKE LIPID TRANSFER PROTEIN FAMILY MEMBER 1"/>
    <property type="match status" value="1"/>
</dbReference>
<dbReference type="GO" id="GO:0098793">
    <property type="term" value="C:presynapse"/>
    <property type="evidence" value="ECO:0007669"/>
    <property type="project" value="GOC"/>
</dbReference>